<dbReference type="PROSITE" id="PS50977">
    <property type="entry name" value="HTH_TETR_2"/>
    <property type="match status" value="1"/>
</dbReference>
<proteinExistence type="predicted"/>
<dbReference type="GO" id="GO:0003700">
    <property type="term" value="F:DNA-binding transcription factor activity"/>
    <property type="evidence" value="ECO:0007669"/>
    <property type="project" value="TreeGrafter"/>
</dbReference>
<keyword evidence="5" id="KW-1185">Reference proteome</keyword>
<dbReference type="PANTHER" id="PTHR30055:SF234">
    <property type="entry name" value="HTH-TYPE TRANSCRIPTIONAL REGULATOR BETI"/>
    <property type="match status" value="1"/>
</dbReference>
<dbReference type="Pfam" id="PF00440">
    <property type="entry name" value="TetR_N"/>
    <property type="match status" value="1"/>
</dbReference>
<evidence type="ECO:0000313" key="5">
    <source>
        <dbReference type="Proteomes" id="UP000467385"/>
    </source>
</evidence>
<dbReference type="RefSeq" id="WP_085231609.1">
    <property type="nucleotide sequence ID" value="NZ_AP022613.1"/>
</dbReference>
<name>A0A1X1TMU0_9MYCO</name>
<accession>A0A1X1TMU0</accession>
<reference evidence="4 5" key="1">
    <citation type="journal article" date="2019" name="Emerg. Microbes Infect.">
        <title>Comprehensive subspecies identification of 175 nontuberculous mycobacteria species based on 7547 genomic profiles.</title>
        <authorList>
            <person name="Matsumoto Y."/>
            <person name="Kinjo T."/>
            <person name="Motooka D."/>
            <person name="Nabeya D."/>
            <person name="Jung N."/>
            <person name="Uechi K."/>
            <person name="Horii T."/>
            <person name="Iida T."/>
            <person name="Fujita J."/>
            <person name="Nakamura S."/>
        </authorList>
    </citation>
    <scope>NUCLEOTIDE SEQUENCE [LARGE SCALE GENOMIC DNA]</scope>
    <source>
        <strain evidence="4 5">JCM 14738</strain>
    </source>
</reference>
<dbReference type="InterPro" id="IPR009057">
    <property type="entry name" value="Homeodomain-like_sf"/>
</dbReference>
<evidence type="ECO:0000256" key="2">
    <source>
        <dbReference type="ARBA" id="ARBA00023125"/>
    </source>
</evidence>
<evidence type="ECO:0000256" key="3">
    <source>
        <dbReference type="ARBA" id="ARBA00023163"/>
    </source>
</evidence>
<dbReference type="PANTHER" id="PTHR30055">
    <property type="entry name" value="HTH-TYPE TRANSCRIPTIONAL REGULATOR RUTR"/>
    <property type="match status" value="1"/>
</dbReference>
<protein>
    <submittedName>
        <fullName evidence="4">TetR family transcriptional regulator</fullName>
    </submittedName>
</protein>
<evidence type="ECO:0000313" key="4">
    <source>
        <dbReference type="EMBL" id="BBZ38907.1"/>
    </source>
</evidence>
<gene>
    <name evidence="4" type="ORF">MCNS_19700</name>
</gene>
<keyword evidence="1" id="KW-0805">Transcription regulation</keyword>
<organism evidence="4 5">
    <name type="scientific">Mycobacterium conspicuum</name>
    <dbReference type="NCBI Taxonomy" id="44010"/>
    <lineage>
        <taxon>Bacteria</taxon>
        <taxon>Bacillati</taxon>
        <taxon>Actinomycetota</taxon>
        <taxon>Actinomycetes</taxon>
        <taxon>Mycobacteriales</taxon>
        <taxon>Mycobacteriaceae</taxon>
        <taxon>Mycobacterium</taxon>
    </lineage>
</organism>
<dbReference type="PRINTS" id="PR00455">
    <property type="entry name" value="HTHTETR"/>
</dbReference>
<sequence length="187" mass="20559">MPEAVESTRRRLSGKRADTVLRLSRATVEVLREVGYHDLTLQAVAARAGTARATAYTYFSSKDHLIAEVYWRRLATEQPPESHSTDVKTRVIAVLRRLAFLVADEPALADALRVVINSSDPDVELIRGKIARRTHYLISTAAGDDADAETVGLLEVFYAGAMVLVGTGLISRADIAEQLEMAVRRIL</sequence>
<dbReference type="EMBL" id="AP022613">
    <property type="protein sequence ID" value="BBZ38907.1"/>
    <property type="molecule type" value="Genomic_DNA"/>
</dbReference>
<dbReference type="AlphaFoldDB" id="A0A1X1TMU0"/>
<dbReference type="STRING" id="44010.AWC00_05250"/>
<dbReference type="OrthoDB" id="4537491at2"/>
<evidence type="ECO:0000256" key="1">
    <source>
        <dbReference type="ARBA" id="ARBA00023015"/>
    </source>
</evidence>
<dbReference type="Proteomes" id="UP000467385">
    <property type="component" value="Chromosome"/>
</dbReference>
<keyword evidence="2" id="KW-0238">DNA-binding</keyword>
<keyword evidence="3" id="KW-0804">Transcription</keyword>
<dbReference type="GO" id="GO:0000976">
    <property type="term" value="F:transcription cis-regulatory region binding"/>
    <property type="evidence" value="ECO:0007669"/>
    <property type="project" value="TreeGrafter"/>
</dbReference>
<dbReference type="InterPro" id="IPR050109">
    <property type="entry name" value="HTH-type_TetR-like_transc_reg"/>
</dbReference>
<dbReference type="InterPro" id="IPR001647">
    <property type="entry name" value="HTH_TetR"/>
</dbReference>
<dbReference type="SUPFAM" id="SSF46689">
    <property type="entry name" value="Homeodomain-like"/>
    <property type="match status" value="1"/>
</dbReference>
<dbReference type="Gene3D" id="1.10.357.10">
    <property type="entry name" value="Tetracycline Repressor, domain 2"/>
    <property type="match status" value="1"/>
</dbReference>